<feature type="domain" description="DDH" evidence="7">
    <location>
        <begin position="72"/>
        <end position="228"/>
    </location>
</feature>
<name>A0ABS1WVY2_9GAMM</name>
<dbReference type="Gene3D" id="3.10.310.30">
    <property type="match status" value="1"/>
</dbReference>
<evidence type="ECO:0000259" key="7">
    <source>
        <dbReference type="Pfam" id="PF01368"/>
    </source>
</evidence>
<reference evidence="10 11" key="1">
    <citation type="journal article" date="2021" name="Int. J. Syst. Evol. Microbiol.">
        <title>Steroidobacter gossypii sp. nov., isolated from soil of cotton cropping field.</title>
        <authorList>
            <person name="Huang R."/>
            <person name="Yang S."/>
            <person name="Zhen C."/>
            <person name="Liu W."/>
        </authorList>
    </citation>
    <scope>NUCLEOTIDE SEQUENCE [LARGE SCALE GENOMIC DNA]</scope>
    <source>
        <strain evidence="10 11">S1-65</strain>
    </source>
</reference>
<dbReference type="Gene3D" id="3.90.1640.30">
    <property type="match status" value="1"/>
</dbReference>
<dbReference type="NCBIfam" id="TIGR00644">
    <property type="entry name" value="recJ"/>
    <property type="match status" value="1"/>
</dbReference>
<dbReference type="InterPro" id="IPR004610">
    <property type="entry name" value="RecJ"/>
</dbReference>
<evidence type="ECO:0000313" key="10">
    <source>
        <dbReference type="EMBL" id="MBM0105107.1"/>
    </source>
</evidence>
<feature type="domain" description="DHHA1" evidence="8">
    <location>
        <begin position="357"/>
        <end position="448"/>
    </location>
</feature>
<evidence type="ECO:0000256" key="2">
    <source>
        <dbReference type="ARBA" id="ARBA00019841"/>
    </source>
</evidence>
<evidence type="ECO:0000313" key="11">
    <source>
        <dbReference type="Proteomes" id="UP000661077"/>
    </source>
</evidence>
<comment type="similarity">
    <text evidence="1">Belongs to the RecJ family.</text>
</comment>
<keyword evidence="4" id="KW-0378">Hydrolase</keyword>
<dbReference type="RefSeq" id="WP_203167169.1">
    <property type="nucleotide sequence ID" value="NZ_JAEVLS010000002.1"/>
</dbReference>
<feature type="coiled-coil region" evidence="6">
    <location>
        <begin position="310"/>
        <end position="337"/>
    </location>
</feature>
<keyword evidence="5 10" id="KW-0269">Exonuclease</keyword>
<comment type="caution">
    <text evidence="10">The sequence shown here is derived from an EMBL/GenBank/DDBJ whole genome shotgun (WGS) entry which is preliminary data.</text>
</comment>
<dbReference type="Pfam" id="PF01368">
    <property type="entry name" value="DHH"/>
    <property type="match status" value="1"/>
</dbReference>
<sequence>MLNRTIRRREAAAVHALPSDLHPLLQRLYANRGLAQPEDLDLGLARLIPVSRLGGVDAAVDLLCEHFRRGSRVVVVGDFDADGATSTALVVRQLKGLGFKHVDFLVPNRFQYGYGLTPEIVQLAAEAQPGLIVTVDNGISSHAGVAAATALGIQTLITDHHLAPTSVPAADAIVNPNAPGDTFPSKALAGVGVAFYLMAALTRAMQERGLCANPPAVVELLDLVALGTIADLVPLDRNNRVLVHQGLRRIRAGRCIAGIRALLEVANCIPGNVVAADLGYQIGPRLNAAGRLDDMSVGIQCLLTDDPNRARLLAARLTQLNSDRKELELQMQQEALLAIADMRAEDPQLPLGLCLFDETWHQGVVGLVASRVKDRVHRPVIALARADANMLKGSARSVPGVHIRDVLDAVATRHPGLIEKFGGHAMAAGLTLPAATLEQFRAEFDAEVRRWMSVDDTIGVVHSDGSLQHEELTLDVARLLQQAGPWGQSFPEPLFDGCFEVRNVRILGERHLKLEVRADGHGALGAASCEAIAFRHFDHDDAPHVQPDSRVELAYRLDVNRFNGSERLQLVVEYLRVL</sequence>
<gene>
    <name evidence="10" type="primary">recJ</name>
    <name evidence="10" type="ORF">JM946_10115</name>
</gene>
<evidence type="ECO:0000256" key="5">
    <source>
        <dbReference type="ARBA" id="ARBA00022839"/>
    </source>
</evidence>
<dbReference type="Pfam" id="PF02272">
    <property type="entry name" value="DHHA1"/>
    <property type="match status" value="1"/>
</dbReference>
<protein>
    <recommendedName>
        <fullName evidence="2">Single-stranded-DNA-specific exonuclease RecJ</fullName>
    </recommendedName>
</protein>
<proteinExistence type="inferred from homology"/>
<keyword evidence="3" id="KW-0540">Nuclease</keyword>
<dbReference type="InterPro" id="IPR041122">
    <property type="entry name" value="RecJ_OB"/>
</dbReference>
<organism evidence="10 11">
    <name type="scientific">Steroidobacter gossypii</name>
    <dbReference type="NCBI Taxonomy" id="2805490"/>
    <lineage>
        <taxon>Bacteria</taxon>
        <taxon>Pseudomonadati</taxon>
        <taxon>Pseudomonadota</taxon>
        <taxon>Gammaproteobacteria</taxon>
        <taxon>Steroidobacterales</taxon>
        <taxon>Steroidobacteraceae</taxon>
        <taxon>Steroidobacter</taxon>
    </lineage>
</organism>
<dbReference type="PANTHER" id="PTHR30255">
    <property type="entry name" value="SINGLE-STRANDED-DNA-SPECIFIC EXONUCLEASE RECJ"/>
    <property type="match status" value="1"/>
</dbReference>
<evidence type="ECO:0000256" key="4">
    <source>
        <dbReference type="ARBA" id="ARBA00022801"/>
    </source>
</evidence>
<keyword evidence="6" id="KW-0175">Coiled coil</keyword>
<dbReference type="InterPro" id="IPR038763">
    <property type="entry name" value="DHH_sf"/>
</dbReference>
<evidence type="ECO:0000256" key="3">
    <source>
        <dbReference type="ARBA" id="ARBA00022722"/>
    </source>
</evidence>
<keyword evidence="11" id="KW-1185">Reference proteome</keyword>
<dbReference type="InterPro" id="IPR051673">
    <property type="entry name" value="SSDNA_exonuclease_RecJ"/>
</dbReference>
<dbReference type="InterPro" id="IPR001667">
    <property type="entry name" value="DDH_dom"/>
</dbReference>
<dbReference type="SUPFAM" id="SSF64182">
    <property type="entry name" value="DHH phosphoesterases"/>
    <property type="match status" value="1"/>
</dbReference>
<dbReference type="PANTHER" id="PTHR30255:SF2">
    <property type="entry name" value="SINGLE-STRANDED-DNA-SPECIFIC EXONUCLEASE RECJ"/>
    <property type="match status" value="1"/>
</dbReference>
<accession>A0ABS1WVY2</accession>
<evidence type="ECO:0000259" key="9">
    <source>
        <dbReference type="Pfam" id="PF17768"/>
    </source>
</evidence>
<dbReference type="InterPro" id="IPR003156">
    <property type="entry name" value="DHHA1_dom"/>
</dbReference>
<dbReference type="Proteomes" id="UP000661077">
    <property type="component" value="Unassembled WGS sequence"/>
</dbReference>
<dbReference type="GO" id="GO:0004527">
    <property type="term" value="F:exonuclease activity"/>
    <property type="evidence" value="ECO:0007669"/>
    <property type="project" value="UniProtKB-KW"/>
</dbReference>
<evidence type="ECO:0000256" key="6">
    <source>
        <dbReference type="SAM" id="Coils"/>
    </source>
</evidence>
<dbReference type="EMBL" id="JAEVLS010000002">
    <property type="protein sequence ID" value="MBM0105107.1"/>
    <property type="molecule type" value="Genomic_DNA"/>
</dbReference>
<dbReference type="Pfam" id="PF17768">
    <property type="entry name" value="RecJ_OB"/>
    <property type="match status" value="1"/>
</dbReference>
<evidence type="ECO:0000259" key="8">
    <source>
        <dbReference type="Pfam" id="PF02272"/>
    </source>
</evidence>
<feature type="domain" description="RecJ OB" evidence="9">
    <location>
        <begin position="464"/>
        <end position="573"/>
    </location>
</feature>
<evidence type="ECO:0000256" key="1">
    <source>
        <dbReference type="ARBA" id="ARBA00005915"/>
    </source>
</evidence>